<dbReference type="InterPro" id="IPR008271">
    <property type="entry name" value="Ser/Thr_kinase_AS"/>
</dbReference>
<evidence type="ECO:0000256" key="2">
    <source>
        <dbReference type="ARBA" id="ARBA00022679"/>
    </source>
</evidence>
<dbReference type="InterPro" id="IPR000719">
    <property type="entry name" value="Prot_kinase_dom"/>
</dbReference>
<dbReference type="Gene3D" id="1.10.510.10">
    <property type="entry name" value="Transferase(Phosphotransferase) domain 1"/>
    <property type="match status" value="1"/>
</dbReference>
<evidence type="ECO:0000256" key="3">
    <source>
        <dbReference type="ARBA" id="ARBA00022741"/>
    </source>
</evidence>
<evidence type="ECO:0000256" key="6">
    <source>
        <dbReference type="SAM" id="Phobius"/>
    </source>
</evidence>
<keyword evidence="6" id="KW-0812">Transmembrane</keyword>
<gene>
    <name evidence="9" type="ORF">JIN87_10765</name>
</gene>
<sequence>MQLQSALKIEAGMSSDAGPNEQNDDCLGVRVPEGTELTTKGVTAVIADGVSAAEHGKQAAEICVQGFLNDYYDAPEAWTVATCGNKVMQSLNRWLYSLGQSNSVDGRGYVTTMSCLVFKGESAHIFHIGDTRIYRLREGDFEQMTRDHSFSYGRKGGTGLARAMGMDTGLDVETRSSPARVGDRYLMTSDGIHDFVTMAELKAAVAEANAEDFDGACDQLCKKALDAGTNDNCSAVLIEVQGIGAASKREHERNFKRLPFPPDLAPGMKMDGYEIEKELQATSRSQTYLARELVEDRLVVIKTPSVNFEDDNGYIERFVMEGWIGKKLKHERLAQAFVPPSGQNFLYTVLEYIEGDSLEDWMKANPKPDVRQVTTIVRQVLQGLRAMHRSEMLHQDLKPSNVILHPERGAVIIDYGSTYVAGIQEIDAPFERELALGTLGYSAPEYFLGRKGNRRSDLFSLGVMLYEMLTGKLPYGEKYERCQSVRDFAALQYTPATKYNSHVPVWLDGAIKKAVAINSQLRYESYSEFEYDLEHPNPKFLPENAGAFVERNPVLFWKLVAGALAVAEIATLVWFLR</sequence>
<dbReference type="PROSITE" id="PS00108">
    <property type="entry name" value="PROTEIN_KINASE_ST"/>
    <property type="match status" value="1"/>
</dbReference>
<organism evidence="9 10">
    <name type="scientific">Pelagicoccus mobilis</name>
    <dbReference type="NCBI Taxonomy" id="415221"/>
    <lineage>
        <taxon>Bacteria</taxon>
        <taxon>Pseudomonadati</taxon>
        <taxon>Verrucomicrobiota</taxon>
        <taxon>Opitutia</taxon>
        <taxon>Puniceicoccales</taxon>
        <taxon>Pelagicoccaceae</taxon>
        <taxon>Pelagicoccus</taxon>
    </lineage>
</organism>
<dbReference type="SMART" id="SM00331">
    <property type="entry name" value="PP2C_SIG"/>
    <property type="match status" value="1"/>
</dbReference>
<dbReference type="PANTHER" id="PTHR24351">
    <property type="entry name" value="RIBOSOMAL PROTEIN S6 KINASE"/>
    <property type="match status" value="1"/>
</dbReference>
<dbReference type="InterPro" id="IPR011009">
    <property type="entry name" value="Kinase-like_dom_sf"/>
</dbReference>
<feature type="domain" description="Protein kinase" evidence="7">
    <location>
        <begin position="273"/>
        <end position="538"/>
    </location>
</feature>
<dbReference type="GO" id="GO:0004674">
    <property type="term" value="F:protein serine/threonine kinase activity"/>
    <property type="evidence" value="ECO:0007669"/>
    <property type="project" value="UniProtKB-KW"/>
</dbReference>
<evidence type="ECO:0000256" key="1">
    <source>
        <dbReference type="ARBA" id="ARBA00022527"/>
    </source>
</evidence>
<feature type="domain" description="PPM-type phosphatase" evidence="8">
    <location>
        <begin position="10"/>
        <end position="240"/>
    </location>
</feature>
<dbReference type="AlphaFoldDB" id="A0A934RV17"/>
<dbReference type="Proteomes" id="UP000617628">
    <property type="component" value="Unassembled WGS sequence"/>
</dbReference>
<dbReference type="InterPro" id="IPR036457">
    <property type="entry name" value="PPM-type-like_dom_sf"/>
</dbReference>
<dbReference type="GO" id="GO:0005524">
    <property type="term" value="F:ATP binding"/>
    <property type="evidence" value="ECO:0007669"/>
    <property type="project" value="UniProtKB-KW"/>
</dbReference>
<dbReference type="CDD" id="cd00143">
    <property type="entry name" value="PP2Cc"/>
    <property type="match status" value="1"/>
</dbReference>
<keyword evidence="4 9" id="KW-0418">Kinase</keyword>
<dbReference type="PROSITE" id="PS51746">
    <property type="entry name" value="PPM_2"/>
    <property type="match status" value="1"/>
</dbReference>
<keyword evidence="6" id="KW-1133">Transmembrane helix</keyword>
<reference evidence="9" key="1">
    <citation type="submission" date="2021-01" db="EMBL/GenBank/DDBJ databases">
        <title>Modified the classification status of verrucomicrobia.</title>
        <authorList>
            <person name="Feng X."/>
        </authorList>
    </citation>
    <scope>NUCLEOTIDE SEQUENCE</scope>
    <source>
        <strain evidence="9">KCTC 13126</strain>
    </source>
</reference>
<evidence type="ECO:0000256" key="5">
    <source>
        <dbReference type="ARBA" id="ARBA00022840"/>
    </source>
</evidence>
<dbReference type="RefSeq" id="WP_200355567.1">
    <property type="nucleotide sequence ID" value="NZ_JAENIL010000017.1"/>
</dbReference>
<evidence type="ECO:0000313" key="10">
    <source>
        <dbReference type="Proteomes" id="UP000617628"/>
    </source>
</evidence>
<dbReference type="InterPro" id="IPR001932">
    <property type="entry name" value="PPM-type_phosphatase-like_dom"/>
</dbReference>
<evidence type="ECO:0000313" key="9">
    <source>
        <dbReference type="EMBL" id="MBK1877352.1"/>
    </source>
</evidence>
<evidence type="ECO:0000259" key="8">
    <source>
        <dbReference type="PROSITE" id="PS51746"/>
    </source>
</evidence>
<dbReference type="Pfam" id="PF13672">
    <property type="entry name" value="PP2C_2"/>
    <property type="match status" value="1"/>
</dbReference>
<dbReference type="SMART" id="SM00220">
    <property type="entry name" value="S_TKc"/>
    <property type="match status" value="1"/>
</dbReference>
<accession>A0A934RV17</accession>
<dbReference type="SMART" id="SM00332">
    <property type="entry name" value="PP2Cc"/>
    <property type="match status" value="1"/>
</dbReference>
<dbReference type="PROSITE" id="PS50011">
    <property type="entry name" value="PROTEIN_KINASE_DOM"/>
    <property type="match status" value="1"/>
</dbReference>
<dbReference type="SUPFAM" id="SSF56112">
    <property type="entry name" value="Protein kinase-like (PK-like)"/>
    <property type="match status" value="1"/>
</dbReference>
<keyword evidence="10" id="KW-1185">Reference proteome</keyword>
<dbReference type="Pfam" id="PF00069">
    <property type="entry name" value="Pkinase"/>
    <property type="match status" value="1"/>
</dbReference>
<comment type="caution">
    <text evidence="9">The sequence shown here is derived from an EMBL/GenBank/DDBJ whole genome shotgun (WGS) entry which is preliminary data.</text>
</comment>
<keyword evidence="5" id="KW-0067">ATP-binding</keyword>
<keyword evidence="2" id="KW-0808">Transferase</keyword>
<evidence type="ECO:0000259" key="7">
    <source>
        <dbReference type="PROSITE" id="PS50011"/>
    </source>
</evidence>
<dbReference type="Gene3D" id="3.60.40.10">
    <property type="entry name" value="PPM-type phosphatase domain"/>
    <property type="match status" value="1"/>
</dbReference>
<dbReference type="EMBL" id="JAENIL010000017">
    <property type="protein sequence ID" value="MBK1877352.1"/>
    <property type="molecule type" value="Genomic_DNA"/>
</dbReference>
<name>A0A934RV17_9BACT</name>
<dbReference type="SUPFAM" id="SSF81606">
    <property type="entry name" value="PP2C-like"/>
    <property type="match status" value="1"/>
</dbReference>
<proteinExistence type="predicted"/>
<keyword evidence="3" id="KW-0547">Nucleotide-binding</keyword>
<dbReference type="CDD" id="cd14014">
    <property type="entry name" value="STKc_PknB_like"/>
    <property type="match status" value="1"/>
</dbReference>
<keyword evidence="6" id="KW-0472">Membrane</keyword>
<feature type="transmembrane region" description="Helical" evidence="6">
    <location>
        <begin position="555"/>
        <end position="576"/>
    </location>
</feature>
<evidence type="ECO:0000256" key="4">
    <source>
        <dbReference type="ARBA" id="ARBA00022777"/>
    </source>
</evidence>
<protein>
    <submittedName>
        <fullName evidence="9">Bifunctional protein-serine/threonine kinase/phosphatase</fullName>
    </submittedName>
</protein>
<keyword evidence="1" id="KW-0723">Serine/threonine-protein kinase</keyword>